<feature type="region of interest" description="Disordered" evidence="1">
    <location>
        <begin position="1"/>
        <end position="22"/>
    </location>
</feature>
<protein>
    <submittedName>
        <fullName evidence="2">Uncharacterized protein</fullName>
    </submittedName>
</protein>
<sequence>MDGSSGRIMVNRTSSIDKALGG</sequence>
<dbReference type="AlphaFoldDB" id="A0A0W0FJL6"/>
<accession>A0A0W0FJL6</accession>
<comment type="caution">
    <text evidence="2">The sequence shown here is derived from an EMBL/GenBank/DDBJ whole genome shotgun (WGS) entry which is preliminary data.</text>
</comment>
<proteinExistence type="predicted"/>
<evidence type="ECO:0000313" key="3">
    <source>
        <dbReference type="Proteomes" id="UP000054988"/>
    </source>
</evidence>
<evidence type="ECO:0000256" key="1">
    <source>
        <dbReference type="SAM" id="MobiDB-lite"/>
    </source>
</evidence>
<gene>
    <name evidence="2" type="ORF">WG66_10946</name>
</gene>
<organism evidence="2 3">
    <name type="scientific">Moniliophthora roreri</name>
    <name type="common">Frosty pod rot fungus</name>
    <name type="synonym">Monilia roreri</name>
    <dbReference type="NCBI Taxonomy" id="221103"/>
    <lineage>
        <taxon>Eukaryota</taxon>
        <taxon>Fungi</taxon>
        <taxon>Dikarya</taxon>
        <taxon>Basidiomycota</taxon>
        <taxon>Agaricomycotina</taxon>
        <taxon>Agaricomycetes</taxon>
        <taxon>Agaricomycetidae</taxon>
        <taxon>Agaricales</taxon>
        <taxon>Marasmiineae</taxon>
        <taxon>Marasmiaceae</taxon>
        <taxon>Moniliophthora</taxon>
    </lineage>
</organism>
<dbReference type="EMBL" id="LATX01001897">
    <property type="protein sequence ID" value="KTB36476.1"/>
    <property type="molecule type" value="Genomic_DNA"/>
</dbReference>
<reference evidence="2 3" key="1">
    <citation type="submission" date="2015-12" db="EMBL/GenBank/DDBJ databases">
        <title>Draft genome sequence of Moniliophthora roreri, the causal agent of frosty pod rot of cacao.</title>
        <authorList>
            <person name="Aime M.C."/>
            <person name="Diaz-Valderrama J.R."/>
            <person name="Kijpornyongpan T."/>
            <person name="Phillips-Mora W."/>
        </authorList>
    </citation>
    <scope>NUCLEOTIDE SEQUENCE [LARGE SCALE GENOMIC DNA]</scope>
    <source>
        <strain evidence="2 3">MCA 2952</strain>
    </source>
</reference>
<evidence type="ECO:0000313" key="2">
    <source>
        <dbReference type="EMBL" id="KTB36476.1"/>
    </source>
</evidence>
<dbReference type="Proteomes" id="UP000054988">
    <property type="component" value="Unassembled WGS sequence"/>
</dbReference>
<name>A0A0W0FJL6_MONRR</name>